<feature type="compositionally biased region" description="Basic and acidic residues" evidence="1">
    <location>
        <begin position="53"/>
        <end position="77"/>
    </location>
</feature>
<keyword evidence="3" id="KW-1185">Reference proteome</keyword>
<accession>A0ABU0BEI3</accession>
<comment type="caution">
    <text evidence="2">The sequence shown here is derived from an EMBL/GenBank/DDBJ whole genome shotgun (WGS) entry which is preliminary data.</text>
</comment>
<dbReference type="Proteomes" id="UP001224682">
    <property type="component" value="Unassembled WGS sequence"/>
</dbReference>
<organism evidence="2 3">
    <name type="scientific">Ancylobacter polymorphus</name>
    <dbReference type="NCBI Taxonomy" id="223390"/>
    <lineage>
        <taxon>Bacteria</taxon>
        <taxon>Pseudomonadati</taxon>
        <taxon>Pseudomonadota</taxon>
        <taxon>Alphaproteobacteria</taxon>
        <taxon>Hyphomicrobiales</taxon>
        <taxon>Xanthobacteraceae</taxon>
        <taxon>Ancylobacter</taxon>
    </lineage>
</organism>
<feature type="region of interest" description="Disordered" evidence="1">
    <location>
        <begin position="53"/>
        <end position="96"/>
    </location>
</feature>
<protein>
    <submittedName>
        <fullName evidence="2">Uncharacterized protein</fullName>
    </submittedName>
</protein>
<sequence>MSHVIYSPAEGDNREVTVFGLTFTAGKPAKVPADVFARLSVNPTFKVADSAEEKAEPAKVDGRSKAARALREEEAKARAAAHAAEVEAAKAADKDD</sequence>
<feature type="compositionally biased region" description="Basic and acidic residues" evidence="1">
    <location>
        <begin position="84"/>
        <end position="96"/>
    </location>
</feature>
<evidence type="ECO:0000313" key="2">
    <source>
        <dbReference type="EMBL" id="MDQ0303805.1"/>
    </source>
</evidence>
<reference evidence="2 3" key="1">
    <citation type="submission" date="2023-07" db="EMBL/GenBank/DDBJ databases">
        <title>Genomic Encyclopedia of Type Strains, Phase IV (KMG-IV): sequencing the most valuable type-strain genomes for metagenomic binning, comparative biology and taxonomic classification.</title>
        <authorList>
            <person name="Goeker M."/>
        </authorList>
    </citation>
    <scope>NUCLEOTIDE SEQUENCE [LARGE SCALE GENOMIC DNA]</scope>
    <source>
        <strain evidence="2 3">DSM 2457</strain>
    </source>
</reference>
<evidence type="ECO:0000313" key="3">
    <source>
        <dbReference type="Proteomes" id="UP001224682"/>
    </source>
</evidence>
<gene>
    <name evidence="2" type="ORF">J2S75_002839</name>
</gene>
<evidence type="ECO:0000256" key="1">
    <source>
        <dbReference type="SAM" id="MobiDB-lite"/>
    </source>
</evidence>
<dbReference type="RefSeq" id="WP_307020506.1">
    <property type="nucleotide sequence ID" value="NZ_JAUSUI010000005.1"/>
</dbReference>
<name>A0ABU0BEI3_9HYPH</name>
<dbReference type="EMBL" id="JAUSUI010000005">
    <property type="protein sequence ID" value="MDQ0303805.1"/>
    <property type="molecule type" value="Genomic_DNA"/>
</dbReference>
<proteinExistence type="predicted"/>